<evidence type="ECO:0000256" key="5">
    <source>
        <dbReference type="ARBA" id="ARBA00022982"/>
    </source>
</evidence>
<evidence type="ECO:0000313" key="10">
    <source>
        <dbReference type="Proteomes" id="UP001500166"/>
    </source>
</evidence>
<dbReference type="RefSeq" id="WP_344224488.1">
    <property type="nucleotide sequence ID" value="NZ_BAAAQA010000015.1"/>
</dbReference>
<dbReference type="PANTHER" id="PTHR34386:SF1">
    <property type="entry name" value="GLUTAREDOXIN-LIKE PROTEIN NRDH"/>
    <property type="match status" value="1"/>
</dbReference>
<sequence length="78" mass="8656">MSVTVYSKPSCVQCNATYRALTKKGIDYTVVDVTEDQDAYQHVVSLGYQQVPVVETSQEHWSGYRPDKISSLAVLLSA</sequence>
<comment type="similarity">
    <text evidence="2">Belongs to the glutaredoxin family.</text>
</comment>
<protein>
    <recommendedName>
        <fullName evidence="3">Glutaredoxin-like protein NrdH</fullName>
    </recommendedName>
</protein>
<keyword evidence="10" id="KW-1185">Reference proteome</keyword>
<evidence type="ECO:0000256" key="6">
    <source>
        <dbReference type="ARBA" id="ARBA00023157"/>
    </source>
</evidence>
<evidence type="ECO:0000256" key="1">
    <source>
        <dbReference type="ARBA" id="ARBA00002292"/>
    </source>
</evidence>
<gene>
    <name evidence="9" type="ORF">GCM10009824_16200</name>
</gene>
<name>A0ABN2XTI9_9MICC</name>
<evidence type="ECO:0000256" key="7">
    <source>
        <dbReference type="ARBA" id="ARBA00023284"/>
    </source>
</evidence>
<accession>A0ABN2XTI9</accession>
<evidence type="ECO:0000256" key="3">
    <source>
        <dbReference type="ARBA" id="ARBA00017945"/>
    </source>
</evidence>
<dbReference type="InterPro" id="IPR002109">
    <property type="entry name" value="Glutaredoxin"/>
</dbReference>
<dbReference type="PROSITE" id="PS51354">
    <property type="entry name" value="GLUTAREDOXIN_2"/>
    <property type="match status" value="1"/>
</dbReference>
<evidence type="ECO:0000256" key="2">
    <source>
        <dbReference type="ARBA" id="ARBA00007787"/>
    </source>
</evidence>
<dbReference type="InterPro" id="IPR036249">
    <property type="entry name" value="Thioredoxin-like_sf"/>
</dbReference>
<comment type="function">
    <text evidence="1">Electron transport system for the ribonucleotide reductase system NrdEF.</text>
</comment>
<dbReference type="CDD" id="cd02976">
    <property type="entry name" value="NrdH"/>
    <property type="match status" value="1"/>
</dbReference>
<dbReference type="Proteomes" id="UP001500166">
    <property type="component" value="Unassembled WGS sequence"/>
</dbReference>
<dbReference type="Gene3D" id="3.40.30.10">
    <property type="entry name" value="Glutaredoxin"/>
    <property type="match status" value="1"/>
</dbReference>
<dbReference type="Pfam" id="PF00462">
    <property type="entry name" value="Glutaredoxin"/>
    <property type="match status" value="1"/>
</dbReference>
<reference evidence="9 10" key="1">
    <citation type="journal article" date="2019" name="Int. J. Syst. Evol. Microbiol.">
        <title>The Global Catalogue of Microorganisms (GCM) 10K type strain sequencing project: providing services to taxonomists for standard genome sequencing and annotation.</title>
        <authorList>
            <consortium name="The Broad Institute Genomics Platform"/>
            <consortium name="The Broad Institute Genome Sequencing Center for Infectious Disease"/>
            <person name="Wu L."/>
            <person name="Ma J."/>
        </authorList>
    </citation>
    <scope>NUCLEOTIDE SEQUENCE [LARGE SCALE GENOMIC DNA]</scope>
    <source>
        <strain evidence="9 10">JCM 15914</strain>
    </source>
</reference>
<keyword evidence="5" id="KW-0249">Electron transport</keyword>
<dbReference type="EMBL" id="BAAAQA010000015">
    <property type="protein sequence ID" value="GAA2117005.1"/>
    <property type="molecule type" value="Genomic_DNA"/>
</dbReference>
<comment type="caution">
    <text evidence="9">The sequence shown here is derived from an EMBL/GenBank/DDBJ whole genome shotgun (WGS) entry which is preliminary data.</text>
</comment>
<evidence type="ECO:0000259" key="8">
    <source>
        <dbReference type="Pfam" id="PF00462"/>
    </source>
</evidence>
<organism evidence="9 10">
    <name type="scientific">Kocuria atrinae</name>
    <dbReference type="NCBI Taxonomy" id="592377"/>
    <lineage>
        <taxon>Bacteria</taxon>
        <taxon>Bacillati</taxon>
        <taxon>Actinomycetota</taxon>
        <taxon>Actinomycetes</taxon>
        <taxon>Micrococcales</taxon>
        <taxon>Micrococcaceae</taxon>
        <taxon>Kocuria</taxon>
    </lineage>
</organism>
<dbReference type="NCBIfam" id="TIGR02194">
    <property type="entry name" value="GlrX_NrdH"/>
    <property type="match status" value="1"/>
</dbReference>
<evidence type="ECO:0000256" key="4">
    <source>
        <dbReference type="ARBA" id="ARBA00022448"/>
    </source>
</evidence>
<proteinExistence type="inferred from homology"/>
<evidence type="ECO:0000313" key="9">
    <source>
        <dbReference type="EMBL" id="GAA2117005.1"/>
    </source>
</evidence>
<keyword evidence="6" id="KW-1015">Disulfide bond</keyword>
<dbReference type="InterPro" id="IPR011909">
    <property type="entry name" value="GlrX_NrdH"/>
</dbReference>
<feature type="domain" description="Glutaredoxin" evidence="8">
    <location>
        <begin position="3"/>
        <end position="61"/>
    </location>
</feature>
<keyword evidence="4" id="KW-0813">Transport</keyword>
<dbReference type="PANTHER" id="PTHR34386">
    <property type="entry name" value="GLUTAREDOXIN"/>
    <property type="match status" value="1"/>
</dbReference>
<dbReference type="SUPFAM" id="SSF52833">
    <property type="entry name" value="Thioredoxin-like"/>
    <property type="match status" value="1"/>
</dbReference>
<keyword evidence="7" id="KW-0676">Redox-active center</keyword>
<dbReference type="InterPro" id="IPR051548">
    <property type="entry name" value="Grx-like_ET"/>
</dbReference>